<sequence>MIAGIPKARPSRSSQCSNAHTGVLIHLYNLLYLWNLVLRKVQLTLHVIGLFFLVFTQAITHIIPRRKSTTMVFRKRNLKSMISSHNILKRYVFYILFYSPVDLFKLRSMGTSPSDRGSLWGTAGVDAEALVHPLQLSMFGRMPFRNQFQDNQ</sequence>
<keyword evidence="1" id="KW-1133">Transmembrane helix</keyword>
<gene>
    <name evidence="2" type="ORF">TIFTF001_007936</name>
</gene>
<proteinExistence type="predicted"/>
<reference evidence="2" key="1">
    <citation type="submission" date="2023-07" db="EMBL/GenBank/DDBJ databases">
        <title>draft genome sequence of fig (Ficus carica).</title>
        <authorList>
            <person name="Takahashi T."/>
            <person name="Nishimura K."/>
        </authorList>
    </citation>
    <scope>NUCLEOTIDE SEQUENCE</scope>
</reference>
<keyword evidence="1" id="KW-0472">Membrane</keyword>
<dbReference type="AlphaFoldDB" id="A0AA87ZS50"/>
<name>A0AA87ZS50_FICCA</name>
<keyword evidence="1" id="KW-0812">Transmembrane</keyword>
<comment type="caution">
    <text evidence="2">The sequence shown here is derived from an EMBL/GenBank/DDBJ whole genome shotgun (WGS) entry which is preliminary data.</text>
</comment>
<evidence type="ECO:0000313" key="2">
    <source>
        <dbReference type="EMBL" id="GMN38704.1"/>
    </source>
</evidence>
<feature type="transmembrane region" description="Helical" evidence="1">
    <location>
        <begin position="21"/>
        <end position="37"/>
    </location>
</feature>
<organism evidence="2 3">
    <name type="scientific">Ficus carica</name>
    <name type="common">Common fig</name>
    <dbReference type="NCBI Taxonomy" id="3494"/>
    <lineage>
        <taxon>Eukaryota</taxon>
        <taxon>Viridiplantae</taxon>
        <taxon>Streptophyta</taxon>
        <taxon>Embryophyta</taxon>
        <taxon>Tracheophyta</taxon>
        <taxon>Spermatophyta</taxon>
        <taxon>Magnoliopsida</taxon>
        <taxon>eudicotyledons</taxon>
        <taxon>Gunneridae</taxon>
        <taxon>Pentapetalae</taxon>
        <taxon>rosids</taxon>
        <taxon>fabids</taxon>
        <taxon>Rosales</taxon>
        <taxon>Moraceae</taxon>
        <taxon>Ficeae</taxon>
        <taxon>Ficus</taxon>
    </lineage>
</organism>
<dbReference type="EMBL" id="BTGU01000008">
    <property type="protein sequence ID" value="GMN38704.1"/>
    <property type="molecule type" value="Genomic_DNA"/>
</dbReference>
<protein>
    <submittedName>
        <fullName evidence="2">Uncharacterized protein</fullName>
    </submittedName>
</protein>
<evidence type="ECO:0000313" key="3">
    <source>
        <dbReference type="Proteomes" id="UP001187192"/>
    </source>
</evidence>
<dbReference type="Proteomes" id="UP001187192">
    <property type="component" value="Unassembled WGS sequence"/>
</dbReference>
<feature type="transmembrane region" description="Helical" evidence="1">
    <location>
        <begin position="43"/>
        <end position="64"/>
    </location>
</feature>
<keyword evidence="3" id="KW-1185">Reference proteome</keyword>
<accession>A0AA87ZS50</accession>
<evidence type="ECO:0000256" key="1">
    <source>
        <dbReference type="SAM" id="Phobius"/>
    </source>
</evidence>